<comment type="caution">
    <text evidence="1">The sequence shown here is derived from an EMBL/GenBank/DDBJ whole genome shotgun (WGS) entry which is preliminary data.</text>
</comment>
<protein>
    <submittedName>
        <fullName evidence="1">Uncharacterized protein</fullName>
    </submittedName>
</protein>
<sequence>MSRLEKQSPHSREYDKVDKDVMGQAQMCQIIMYLTLTRFACNYSSIFRNMGGTLLLWELKPLIFLHIDPCGNVLLSRQANSYKLFKKQLAAAAVGSRL</sequence>
<organism evidence="1 2">
    <name type="scientific">Rubroshorea leprosula</name>
    <dbReference type="NCBI Taxonomy" id="152421"/>
    <lineage>
        <taxon>Eukaryota</taxon>
        <taxon>Viridiplantae</taxon>
        <taxon>Streptophyta</taxon>
        <taxon>Embryophyta</taxon>
        <taxon>Tracheophyta</taxon>
        <taxon>Spermatophyta</taxon>
        <taxon>Magnoliopsida</taxon>
        <taxon>eudicotyledons</taxon>
        <taxon>Gunneridae</taxon>
        <taxon>Pentapetalae</taxon>
        <taxon>rosids</taxon>
        <taxon>malvids</taxon>
        <taxon>Malvales</taxon>
        <taxon>Dipterocarpaceae</taxon>
        <taxon>Rubroshorea</taxon>
    </lineage>
</organism>
<evidence type="ECO:0000313" key="2">
    <source>
        <dbReference type="Proteomes" id="UP001054252"/>
    </source>
</evidence>
<reference evidence="1 2" key="1">
    <citation type="journal article" date="2021" name="Commun. Biol.">
        <title>The genome of Shorea leprosula (Dipterocarpaceae) highlights the ecological relevance of drought in aseasonal tropical rainforests.</title>
        <authorList>
            <person name="Ng K.K.S."/>
            <person name="Kobayashi M.J."/>
            <person name="Fawcett J.A."/>
            <person name="Hatakeyama M."/>
            <person name="Paape T."/>
            <person name="Ng C.H."/>
            <person name="Ang C.C."/>
            <person name="Tnah L.H."/>
            <person name="Lee C.T."/>
            <person name="Nishiyama T."/>
            <person name="Sese J."/>
            <person name="O'Brien M.J."/>
            <person name="Copetti D."/>
            <person name="Mohd Noor M.I."/>
            <person name="Ong R.C."/>
            <person name="Putra M."/>
            <person name="Sireger I.Z."/>
            <person name="Indrioko S."/>
            <person name="Kosugi Y."/>
            <person name="Izuno A."/>
            <person name="Isagi Y."/>
            <person name="Lee S.L."/>
            <person name="Shimizu K.K."/>
        </authorList>
    </citation>
    <scope>NUCLEOTIDE SEQUENCE [LARGE SCALE GENOMIC DNA]</scope>
    <source>
        <strain evidence="1">214</strain>
    </source>
</reference>
<name>A0AAV5JCN2_9ROSI</name>
<gene>
    <name evidence="1" type="ORF">SLEP1_g23523</name>
</gene>
<proteinExistence type="predicted"/>
<keyword evidence="2" id="KW-1185">Reference proteome</keyword>
<dbReference type="Proteomes" id="UP001054252">
    <property type="component" value="Unassembled WGS sequence"/>
</dbReference>
<evidence type="ECO:0000313" key="1">
    <source>
        <dbReference type="EMBL" id="GKV12368.1"/>
    </source>
</evidence>
<dbReference type="AlphaFoldDB" id="A0AAV5JCN2"/>
<dbReference type="EMBL" id="BPVZ01000036">
    <property type="protein sequence ID" value="GKV12368.1"/>
    <property type="molecule type" value="Genomic_DNA"/>
</dbReference>
<accession>A0AAV5JCN2</accession>